<protein>
    <submittedName>
        <fullName evidence="2">Uncharacterized protein</fullName>
    </submittedName>
</protein>
<keyword evidence="3" id="KW-1185">Reference proteome</keyword>
<evidence type="ECO:0000256" key="1">
    <source>
        <dbReference type="SAM" id="MobiDB-lite"/>
    </source>
</evidence>
<accession>A0ABM9NMJ7</accession>
<organism evidence="2 3">
    <name type="scientific">Candidatus Methylocalor cossyra</name>
    <dbReference type="NCBI Taxonomy" id="3108543"/>
    <lineage>
        <taxon>Bacteria</taxon>
        <taxon>Pseudomonadati</taxon>
        <taxon>Pseudomonadota</taxon>
        <taxon>Gammaproteobacteria</taxon>
        <taxon>Methylococcales</taxon>
        <taxon>Methylococcaceae</taxon>
        <taxon>Candidatus Methylocalor</taxon>
    </lineage>
</organism>
<feature type="compositionally biased region" description="Basic residues" evidence="1">
    <location>
        <begin position="1"/>
        <end position="11"/>
    </location>
</feature>
<evidence type="ECO:0000313" key="2">
    <source>
        <dbReference type="EMBL" id="CAL1241876.1"/>
    </source>
</evidence>
<evidence type="ECO:0000313" key="3">
    <source>
        <dbReference type="Proteomes" id="UP001497493"/>
    </source>
</evidence>
<sequence length="76" mass="8335">MQRNVHPRLAHRASPIRPTPNPVLQPAALIQLFLLAPVRHLGRVLAPFYTPLAEFDGGVIVTHTKGGTWDPEVPAL</sequence>
<proteinExistence type="predicted"/>
<name>A0ABM9NMJ7_9GAMM</name>
<feature type="region of interest" description="Disordered" evidence="1">
    <location>
        <begin position="1"/>
        <end position="21"/>
    </location>
</feature>
<reference evidence="2 3" key="1">
    <citation type="submission" date="2024-04" db="EMBL/GenBank/DDBJ databases">
        <authorList>
            <person name="Cremers G."/>
        </authorList>
    </citation>
    <scope>NUCLEOTIDE SEQUENCE [LARGE SCALE GENOMIC DNA]</scope>
    <source>
        <strain evidence="2">MeCH1-AG</strain>
    </source>
</reference>
<gene>
    <name evidence="2" type="ORF">MECH1_V1_3100</name>
</gene>
<dbReference type="EMBL" id="OZ026884">
    <property type="protein sequence ID" value="CAL1241876.1"/>
    <property type="molecule type" value="Genomic_DNA"/>
</dbReference>
<dbReference type="Proteomes" id="UP001497493">
    <property type="component" value="Chromosome"/>
</dbReference>